<keyword evidence="1" id="KW-1133">Transmembrane helix</keyword>
<name>A0A1T5DD03_9FLAO</name>
<dbReference type="RefSeq" id="WP_200811620.1">
    <property type="nucleotide sequence ID" value="NZ_CAXBOB010000038.1"/>
</dbReference>
<keyword evidence="1" id="KW-0472">Membrane</keyword>
<evidence type="ECO:0000313" key="3">
    <source>
        <dbReference type="Proteomes" id="UP000190339"/>
    </source>
</evidence>
<gene>
    <name evidence="2" type="ORF">SAMN05660866_02822</name>
</gene>
<feature type="transmembrane region" description="Helical" evidence="1">
    <location>
        <begin position="29"/>
        <end position="46"/>
    </location>
</feature>
<dbReference type="EMBL" id="FUYL01000009">
    <property type="protein sequence ID" value="SKB69403.1"/>
    <property type="molecule type" value="Genomic_DNA"/>
</dbReference>
<keyword evidence="3" id="KW-1185">Reference proteome</keyword>
<sequence length="58" mass="6775">MKTVLLLKGIYEDGFKNLSNLILKYSLKAFTWFTVILFILVLYAFMQRLFSGFGFSNI</sequence>
<reference evidence="3" key="1">
    <citation type="submission" date="2017-02" db="EMBL/GenBank/DDBJ databases">
        <authorList>
            <person name="Varghese N."/>
            <person name="Submissions S."/>
        </authorList>
    </citation>
    <scope>NUCLEOTIDE SEQUENCE [LARGE SCALE GENOMIC DNA]</scope>
    <source>
        <strain evidence="3">DSM 23546</strain>
    </source>
</reference>
<keyword evidence="1" id="KW-0812">Transmembrane</keyword>
<proteinExistence type="predicted"/>
<evidence type="ECO:0000313" key="2">
    <source>
        <dbReference type="EMBL" id="SKB69403.1"/>
    </source>
</evidence>
<accession>A0A1T5DD03</accession>
<organism evidence="2 3">
    <name type="scientific">Maribacter arcticus</name>
    <dbReference type="NCBI Taxonomy" id="561365"/>
    <lineage>
        <taxon>Bacteria</taxon>
        <taxon>Pseudomonadati</taxon>
        <taxon>Bacteroidota</taxon>
        <taxon>Flavobacteriia</taxon>
        <taxon>Flavobacteriales</taxon>
        <taxon>Flavobacteriaceae</taxon>
        <taxon>Maribacter</taxon>
    </lineage>
</organism>
<dbReference type="InterPro" id="IPR046635">
    <property type="entry name" value="DUF6747"/>
</dbReference>
<dbReference type="Pfam" id="PF20532">
    <property type="entry name" value="DUF6747"/>
    <property type="match status" value="1"/>
</dbReference>
<protein>
    <submittedName>
        <fullName evidence="2">Uncharacterized protein</fullName>
    </submittedName>
</protein>
<dbReference type="AlphaFoldDB" id="A0A1T5DD03"/>
<dbReference type="Proteomes" id="UP000190339">
    <property type="component" value="Unassembled WGS sequence"/>
</dbReference>
<evidence type="ECO:0000256" key="1">
    <source>
        <dbReference type="SAM" id="Phobius"/>
    </source>
</evidence>